<dbReference type="AlphaFoldDB" id="A0AAD5VMG1"/>
<evidence type="ECO:0000256" key="1">
    <source>
        <dbReference type="SAM" id="MobiDB-lite"/>
    </source>
</evidence>
<feature type="region of interest" description="Disordered" evidence="1">
    <location>
        <begin position="377"/>
        <end position="406"/>
    </location>
</feature>
<dbReference type="EMBL" id="JANIEX010000815">
    <property type="protein sequence ID" value="KAJ3562925.1"/>
    <property type="molecule type" value="Genomic_DNA"/>
</dbReference>
<organism evidence="2 3">
    <name type="scientific">Leucocoprinus birnbaumii</name>
    <dbReference type="NCBI Taxonomy" id="56174"/>
    <lineage>
        <taxon>Eukaryota</taxon>
        <taxon>Fungi</taxon>
        <taxon>Dikarya</taxon>
        <taxon>Basidiomycota</taxon>
        <taxon>Agaricomycotina</taxon>
        <taxon>Agaricomycetes</taxon>
        <taxon>Agaricomycetidae</taxon>
        <taxon>Agaricales</taxon>
        <taxon>Agaricineae</taxon>
        <taxon>Agaricaceae</taxon>
        <taxon>Leucocoprinus</taxon>
    </lineage>
</organism>
<dbReference type="Pfam" id="PF18758">
    <property type="entry name" value="KDZ"/>
    <property type="match status" value="1"/>
</dbReference>
<evidence type="ECO:0000313" key="3">
    <source>
        <dbReference type="Proteomes" id="UP001213000"/>
    </source>
</evidence>
<sequence length="1263" mass="141772">MAKYSANDLAKSFGDLNIVSGDEWRNGISDNANHGRQQVPAYSEAPAPPSASPIASRLAATLPPIASQMFQVTVNTIPPTAASMRGGVQTLEAATAPGAPRTLPISPSMAPSTPRRGRAQSAQPVQTQAATTEAQLGGKYSYFVVFRGNKIGVYTKAQWGTVSAITHKTTYRSRHYPLSAYKGFNDVFEACQIFKLAATIGLVGEEGEPLPELYWPQDLNSDDFEVPSFVPGTLSGSGLMNTYDFIAALPAMLTPSALARLDSIFYDDSKPCNQFFAVLKGRYPGVFRNRSIVENAVGDSGSAEVGTFATWAEACQAFSEYFMRFQVIAYYDDGRVRQVFGPYDMAFNYSNGSSHRLSVKQLRDFSDIDQAEIRKRKLEADTTAEEGPDPVKHHRLGPSNDQNQDSDEQLVNDILEGNILLEASHAGGEMLDFIWEGLDNGSWAQYCDPRTSRRDRLEARTEAFNQQLPEMTDAFMKWQKDLASKGLDATSPFNVCKVHSSVGLKVEVVDIFFAADLVNLGMIPSAPIRPSMVFSSRTLEYYRNTSTRCPHLSVEAFLKGLADLHGRVYRPHLAKQFTIAYDVFLQIQNEIHQRVLLATGCGTPHWQLKNVCSACTYRLEEEPPLKFNMLVTMDGNDSLKRILRKTTEDGDDGNPISTVNEVMDSRQVPGDYYLDRDAVNCWARQDAGTSGSEDLRLAVEDSDDNPCASRWKNMMTDRTSRMWSIFDETGIFLSLCWHGHVLTVADMVQSGEQAKYPIAMVEVLLDAFGSDIVAVTTLDVASPQRSVKATWGSVHAHNRLCQLSNLATYVEGIGLEDLEGCERFFSKSNALAASTRYASRFHRQQKIVEYIRHVNSVEVPHSLSAFLVNNYQQALEIISGEAALKNSMAEHGIETTGLFAKWLEEEHTYLQGLSKEPVQETLEMEYYELLKELKTYPTIGSEAVPLVWIDPQSTQNGSYRAPKGTGAAAKRRHAKEREARCLAEIEALEVTLNIEERWTEESDAWKKTKEMVERKTYQRCLDELEGLVVSRVFELSRMNMSQSGYKLRNHVAKALRARSQAVRNALGRFNTAAQEMKPKRPTLTWEEIVQYAFLSDFDLLRESHEDIRDRPWARPAVRTLMDQYFKIQRAHEEIARLIIEIQRVVTHIRDEEQYLIEQETRLDDPFLAHQVRLYRLGRTRFNDLHLGKFNKLRSLNGFTGLLLAGTPRDKSLITSCSALLPNVIDQNDGIADPVLESHDRDVEIEPENDEVINRVETLLTIGF</sequence>
<feature type="region of interest" description="Disordered" evidence="1">
    <location>
        <begin position="28"/>
        <end position="53"/>
    </location>
</feature>
<gene>
    <name evidence="2" type="ORF">NP233_g9276</name>
</gene>
<name>A0AAD5VMG1_9AGAR</name>
<reference evidence="2" key="1">
    <citation type="submission" date="2022-07" db="EMBL/GenBank/DDBJ databases">
        <title>Genome Sequence of Leucocoprinus birnbaumii.</title>
        <authorList>
            <person name="Buettner E."/>
        </authorList>
    </citation>
    <scope>NUCLEOTIDE SEQUENCE</scope>
    <source>
        <strain evidence="2">VT141</strain>
    </source>
</reference>
<evidence type="ECO:0000313" key="2">
    <source>
        <dbReference type="EMBL" id="KAJ3562925.1"/>
    </source>
</evidence>
<keyword evidence="3" id="KW-1185">Reference proteome</keyword>
<protein>
    <submittedName>
        <fullName evidence="2">Uncharacterized protein</fullName>
    </submittedName>
</protein>
<comment type="caution">
    <text evidence="2">The sequence shown here is derived from an EMBL/GenBank/DDBJ whole genome shotgun (WGS) entry which is preliminary data.</text>
</comment>
<dbReference type="InterPro" id="IPR009027">
    <property type="entry name" value="Ribosomal_bL9/RNase_H1_N"/>
</dbReference>
<dbReference type="Proteomes" id="UP001213000">
    <property type="component" value="Unassembled WGS sequence"/>
</dbReference>
<dbReference type="InterPro" id="IPR040521">
    <property type="entry name" value="KDZ"/>
</dbReference>
<dbReference type="PANTHER" id="PTHR33096">
    <property type="entry name" value="CXC2 DOMAIN-CONTAINING PROTEIN"/>
    <property type="match status" value="1"/>
</dbReference>
<feature type="region of interest" description="Disordered" evidence="1">
    <location>
        <begin position="96"/>
        <end position="125"/>
    </location>
</feature>
<proteinExistence type="predicted"/>
<dbReference type="PANTHER" id="PTHR33096:SF1">
    <property type="entry name" value="CXC1-LIKE CYSTEINE CLUSTER ASSOCIATED WITH KDZ TRANSPOSASES DOMAIN-CONTAINING PROTEIN"/>
    <property type="match status" value="1"/>
</dbReference>
<dbReference type="SUPFAM" id="SSF55658">
    <property type="entry name" value="L9 N-domain-like"/>
    <property type="match status" value="1"/>
</dbReference>
<accession>A0AAD5VMG1</accession>